<evidence type="ECO:0000256" key="5">
    <source>
        <dbReference type="ARBA" id="ARBA00022989"/>
    </source>
</evidence>
<feature type="domain" description="Ig-like" evidence="9">
    <location>
        <begin position="720"/>
        <end position="831"/>
    </location>
</feature>
<dbReference type="FunFam" id="2.60.40.10:FF:000191">
    <property type="entry name" value="Immunoglobulin superfamily member 3"/>
    <property type="match status" value="1"/>
</dbReference>
<dbReference type="Ensembl" id="ENSGWIT00000031934.1">
    <property type="protein sequence ID" value="ENSGWIP00000029251.1"/>
    <property type="gene ID" value="ENSGWIG00000015271.1"/>
</dbReference>
<evidence type="ECO:0000256" key="4">
    <source>
        <dbReference type="ARBA" id="ARBA00022737"/>
    </source>
</evidence>
<keyword evidence="11" id="KW-1185">Reference proteome</keyword>
<dbReference type="InterPro" id="IPR003598">
    <property type="entry name" value="Ig_sub2"/>
</dbReference>
<dbReference type="InterPro" id="IPR051102">
    <property type="entry name" value="IgSF_V-set/TM_domain"/>
</dbReference>
<dbReference type="InterPro" id="IPR013106">
    <property type="entry name" value="Ig_V-set"/>
</dbReference>
<keyword evidence="7" id="KW-1015">Disulfide bond</keyword>
<dbReference type="FunFam" id="2.60.40.10:FF:000491">
    <property type="entry name" value="Immunoglobulin superfamily, member 3"/>
    <property type="match status" value="1"/>
</dbReference>
<keyword evidence="4" id="KW-0677">Repeat</keyword>
<dbReference type="Pfam" id="PF07686">
    <property type="entry name" value="V-set"/>
    <property type="match status" value="4"/>
</dbReference>
<feature type="domain" description="Ig-like" evidence="9">
    <location>
        <begin position="476"/>
        <end position="588"/>
    </location>
</feature>
<dbReference type="SMART" id="SM00408">
    <property type="entry name" value="IGc2"/>
    <property type="match status" value="4"/>
</dbReference>
<evidence type="ECO:0000256" key="1">
    <source>
        <dbReference type="ARBA" id="ARBA00004479"/>
    </source>
</evidence>
<dbReference type="PANTHER" id="PTHR12207:SF25">
    <property type="entry name" value="IMMUNOGLOBULIN SUPERFAMILY MEMBER 2"/>
    <property type="match status" value="1"/>
</dbReference>
<dbReference type="PANTHER" id="PTHR12207">
    <property type="entry name" value="V-SET AND TRANSMEMBRANE DOMAIN-CONTAINING PROTEIN"/>
    <property type="match status" value="1"/>
</dbReference>
<dbReference type="Gene3D" id="2.60.40.10">
    <property type="entry name" value="Immunoglobulins"/>
    <property type="match status" value="7"/>
</dbReference>
<comment type="subcellular location">
    <subcellularLocation>
        <location evidence="1">Membrane</location>
        <topology evidence="1">Single-pass type I membrane protein</topology>
    </subcellularLocation>
</comment>
<feature type="domain" description="Ig-like" evidence="9">
    <location>
        <begin position="347"/>
        <end position="463"/>
    </location>
</feature>
<dbReference type="InterPro" id="IPR013783">
    <property type="entry name" value="Ig-like_fold"/>
</dbReference>
<feature type="domain" description="Ig-like" evidence="9">
    <location>
        <begin position="244"/>
        <end position="340"/>
    </location>
</feature>
<keyword evidence="6" id="KW-0472">Membrane</keyword>
<name>A0A8C5GEV1_GOUWI</name>
<sequence>MPHSGEAQVHTEVQAGPLYRVVGSPLSISCNVSGFQIESSEKQFQFIFKTASGNEINIISTEDDSFGYAVYQTRMLKKDIGVTRVSPNSVLFEIQSLQKGDEGEYHCNVVNSEYRYNGKYSAATTVKVIDNSLSVSSPGPTSMSFDQGDTLTLTCQAFSKTTQHTHLSFTWYLHRDGEDNIQPIISLDRDFTLKPGHGFEERYQAGIISLDKLKEATYKLKIADLEVSDQGNIYCQAQEWVQDPDDSWYPIAQMKGTEITVKVKASDTLKPEGRFFSVAWLRGGVELARIGPTGILSVGSEYGGREMKRELRVKRTGSTDYNLILQSVRTEDQGEYKCRAWLEVRESELSLKMHDFTNITEGERLRLDCKVEKIKGQLSVIWQHKSTSAAQFTNITSLSQDGVIQISEAFTGRKVRAMRPAVDSFTLELDEVRTTDSGLYQCVVIQWKTNHQTHSQSQTTTVTVSPIGKTCLYHLMKVSLINRNSAVAIGDNVDLMCRIKGPRRALIAVTWSLHCDTPTPGDILTVSSDGAISWFVKQHRYQVKVETRNNEEVIYYLQIIGASDREAGSYCCGLDVRIENGSRNRILSNPVSNLVLSTSSKRKENINTDIELKCSVTSQFSAVALYDVTWLFQEAENKTIVRSDRNAFVKFGAQMEPRSRQRISMRRISGPSFVLTIRQAEISDRGSYICRVEEWLQNPHGDWYQLSVVSKTTKLTITEPDNDLRLDKMNQLLVSKEAEGVEMKCDIISGVTGPSYLYKVTWFYSGQHSSTRNVSLVKLDYTGLLSYPEDESIRNLKDRLQLSRPSQTNFVLTIQMVREEDSGAYWCQVEQYQLDPQGHWKQKASDIAGPITLRVNITGKTLFTQLKKKLYFCQTQICGFALMLRSHWMRSKFS</sequence>
<evidence type="ECO:0000256" key="8">
    <source>
        <dbReference type="ARBA" id="ARBA00023319"/>
    </source>
</evidence>
<keyword evidence="2" id="KW-0812">Transmembrane</keyword>
<feature type="domain" description="Ig-like" evidence="9">
    <location>
        <begin position="2"/>
        <end position="127"/>
    </location>
</feature>
<dbReference type="InterPro" id="IPR036179">
    <property type="entry name" value="Ig-like_dom_sf"/>
</dbReference>
<reference evidence="10" key="2">
    <citation type="submission" date="2025-08" db="UniProtKB">
        <authorList>
            <consortium name="Ensembl"/>
        </authorList>
    </citation>
    <scope>IDENTIFICATION</scope>
</reference>
<proteinExistence type="predicted"/>
<keyword evidence="8" id="KW-0393">Immunoglobulin domain</keyword>
<evidence type="ECO:0000256" key="7">
    <source>
        <dbReference type="ARBA" id="ARBA00023157"/>
    </source>
</evidence>
<reference evidence="10" key="1">
    <citation type="submission" date="2020-06" db="EMBL/GenBank/DDBJ databases">
        <authorList>
            <consortium name="Wellcome Sanger Institute Data Sharing"/>
        </authorList>
    </citation>
    <scope>NUCLEOTIDE SEQUENCE [LARGE SCALE GENOMIC DNA]</scope>
</reference>
<protein>
    <recommendedName>
        <fullName evidence="9">Ig-like domain-containing protein</fullName>
    </recommendedName>
</protein>
<dbReference type="InterPro" id="IPR007110">
    <property type="entry name" value="Ig-like_dom"/>
</dbReference>
<dbReference type="Proteomes" id="UP000694680">
    <property type="component" value="Chromosome 21"/>
</dbReference>
<evidence type="ECO:0000256" key="6">
    <source>
        <dbReference type="ARBA" id="ARBA00023136"/>
    </source>
</evidence>
<accession>A0A8C5GEV1</accession>
<feature type="domain" description="Ig-like" evidence="9">
    <location>
        <begin position="138"/>
        <end position="238"/>
    </location>
</feature>
<dbReference type="SMART" id="SM00409">
    <property type="entry name" value="IG"/>
    <property type="match status" value="7"/>
</dbReference>
<keyword evidence="5" id="KW-1133">Transmembrane helix</keyword>
<reference evidence="10" key="3">
    <citation type="submission" date="2025-09" db="UniProtKB">
        <authorList>
            <consortium name="Ensembl"/>
        </authorList>
    </citation>
    <scope>IDENTIFICATION</scope>
</reference>
<evidence type="ECO:0000256" key="2">
    <source>
        <dbReference type="ARBA" id="ARBA00022692"/>
    </source>
</evidence>
<evidence type="ECO:0000313" key="10">
    <source>
        <dbReference type="Ensembl" id="ENSGWIP00000029251.1"/>
    </source>
</evidence>
<evidence type="ECO:0000259" key="9">
    <source>
        <dbReference type="PROSITE" id="PS50835"/>
    </source>
</evidence>
<dbReference type="CDD" id="cd00099">
    <property type="entry name" value="IgV"/>
    <property type="match status" value="1"/>
</dbReference>
<evidence type="ECO:0000313" key="11">
    <source>
        <dbReference type="Proteomes" id="UP000694680"/>
    </source>
</evidence>
<dbReference type="PROSITE" id="PS50835">
    <property type="entry name" value="IG_LIKE"/>
    <property type="match status" value="7"/>
</dbReference>
<keyword evidence="3" id="KW-0732">Signal</keyword>
<organism evidence="10 11">
    <name type="scientific">Gouania willdenowi</name>
    <name type="common">Blunt-snouted clingfish</name>
    <name type="synonym">Lepadogaster willdenowi</name>
    <dbReference type="NCBI Taxonomy" id="441366"/>
    <lineage>
        <taxon>Eukaryota</taxon>
        <taxon>Metazoa</taxon>
        <taxon>Chordata</taxon>
        <taxon>Craniata</taxon>
        <taxon>Vertebrata</taxon>
        <taxon>Euteleostomi</taxon>
        <taxon>Actinopterygii</taxon>
        <taxon>Neopterygii</taxon>
        <taxon>Teleostei</taxon>
        <taxon>Neoteleostei</taxon>
        <taxon>Acanthomorphata</taxon>
        <taxon>Ovalentaria</taxon>
        <taxon>Blenniimorphae</taxon>
        <taxon>Blenniiformes</taxon>
        <taxon>Gobiesocoidei</taxon>
        <taxon>Gobiesocidae</taxon>
        <taxon>Gobiesocinae</taxon>
        <taxon>Gouania</taxon>
    </lineage>
</organism>
<evidence type="ECO:0000256" key="3">
    <source>
        <dbReference type="ARBA" id="ARBA00022729"/>
    </source>
</evidence>
<feature type="domain" description="Ig-like" evidence="9">
    <location>
        <begin position="590"/>
        <end position="716"/>
    </location>
</feature>
<dbReference type="SUPFAM" id="SSF48726">
    <property type="entry name" value="Immunoglobulin"/>
    <property type="match status" value="7"/>
</dbReference>
<dbReference type="SMART" id="SM00406">
    <property type="entry name" value="IGv"/>
    <property type="match status" value="6"/>
</dbReference>
<dbReference type="AlphaFoldDB" id="A0A8C5GEV1"/>
<dbReference type="InterPro" id="IPR003599">
    <property type="entry name" value="Ig_sub"/>
</dbReference>
<dbReference type="GO" id="GO:0016020">
    <property type="term" value="C:membrane"/>
    <property type="evidence" value="ECO:0007669"/>
    <property type="project" value="UniProtKB-SubCell"/>
</dbReference>